<feature type="domain" description="ABC transporter" evidence="3">
    <location>
        <begin position="2"/>
        <end position="201"/>
    </location>
</feature>
<evidence type="ECO:0000256" key="2">
    <source>
        <dbReference type="ARBA" id="ARBA00022840"/>
    </source>
</evidence>
<dbReference type="PANTHER" id="PTHR43038">
    <property type="entry name" value="ATP-BINDING CASSETTE, SUB-FAMILY H, MEMBER 1"/>
    <property type="match status" value="1"/>
</dbReference>
<dbReference type="OrthoDB" id="9804819at2"/>
<dbReference type="InterPro" id="IPR027417">
    <property type="entry name" value="P-loop_NTPase"/>
</dbReference>
<evidence type="ECO:0000313" key="4">
    <source>
        <dbReference type="EMBL" id="SMC90363.1"/>
    </source>
</evidence>
<dbReference type="Gene3D" id="3.40.50.300">
    <property type="entry name" value="P-loop containing nucleotide triphosphate hydrolases"/>
    <property type="match status" value="1"/>
</dbReference>
<evidence type="ECO:0000256" key="1">
    <source>
        <dbReference type="ARBA" id="ARBA00022741"/>
    </source>
</evidence>
<keyword evidence="1" id="KW-0547">Nucleotide-binding</keyword>
<organism evidence="4 5">
    <name type="scientific">Kibdelosporangium aridum</name>
    <dbReference type="NCBI Taxonomy" id="2030"/>
    <lineage>
        <taxon>Bacteria</taxon>
        <taxon>Bacillati</taxon>
        <taxon>Actinomycetota</taxon>
        <taxon>Actinomycetes</taxon>
        <taxon>Pseudonocardiales</taxon>
        <taxon>Pseudonocardiaceae</taxon>
        <taxon>Kibdelosporangium</taxon>
    </lineage>
</organism>
<proteinExistence type="predicted"/>
<evidence type="ECO:0000313" key="5">
    <source>
        <dbReference type="Proteomes" id="UP000192674"/>
    </source>
</evidence>
<dbReference type="RefSeq" id="WP_033384290.1">
    <property type="nucleotide sequence ID" value="NZ_FWXV01000002.1"/>
</dbReference>
<sequence length="201" mass="22297">MLQVTGIHKAYGPRKVLKGLDFGAQPGELVGIVGENGAGKTTLLRILCGELAPDDGSVRLTGTPGYCPQQPVLNPELTVEQHLRYFQVAHKLSTLDRAGELIEQLGFQDYRATRVKHLSGGTQQKLNLVLALMHDPSVVLLDEPYQGFDWDTYLRFWDIAAALRTAGKTVVVISHLAYDAERLDTLYRLRDGLLETTRSRV</sequence>
<dbReference type="SMART" id="SM00382">
    <property type="entry name" value="AAA"/>
    <property type="match status" value="1"/>
</dbReference>
<dbReference type="GO" id="GO:0005524">
    <property type="term" value="F:ATP binding"/>
    <property type="evidence" value="ECO:0007669"/>
    <property type="project" value="UniProtKB-KW"/>
</dbReference>
<reference evidence="4 5" key="1">
    <citation type="submission" date="2017-04" db="EMBL/GenBank/DDBJ databases">
        <authorList>
            <person name="Afonso C.L."/>
            <person name="Miller P.J."/>
            <person name="Scott M.A."/>
            <person name="Spackman E."/>
            <person name="Goraichik I."/>
            <person name="Dimitrov K.M."/>
            <person name="Suarez D.L."/>
            <person name="Swayne D.E."/>
        </authorList>
    </citation>
    <scope>NUCLEOTIDE SEQUENCE [LARGE SCALE GENOMIC DNA]</scope>
    <source>
        <strain evidence="4 5">DSM 43828</strain>
    </source>
</reference>
<dbReference type="GO" id="GO:0016887">
    <property type="term" value="F:ATP hydrolysis activity"/>
    <property type="evidence" value="ECO:0007669"/>
    <property type="project" value="InterPro"/>
</dbReference>
<dbReference type="PROSITE" id="PS50893">
    <property type="entry name" value="ABC_TRANSPORTER_2"/>
    <property type="match status" value="1"/>
</dbReference>
<dbReference type="EMBL" id="FWXV01000002">
    <property type="protein sequence ID" value="SMC90363.1"/>
    <property type="molecule type" value="Genomic_DNA"/>
</dbReference>
<keyword evidence="2" id="KW-0067">ATP-binding</keyword>
<dbReference type="Proteomes" id="UP000192674">
    <property type="component" value="Unassembled WGS sequence"/>
</dbReference>
<dbReference type="InterPro" id="IPR003439">
    <property type="entry name" value="ABC_transporter-like_ATP-bd"/>
</dbReference>
<name>A0A1W2CYU6_KIBAR</name>
<evidence type="ECO:0000259" key="3">
    <source>
        <dbReference type="PROSITE" id="PS50893"/>
    </source>
</evidence>
<keyword evidence="5" id="KW-1185">Reference proteome</keyword>
<gene>
    <name evidence="4" type="ORF">SAMN05661093_02655</name>
</gene>
<protein>
    <submittedName>
        <fullName evidence="4">ABC-type multidrug transport system, ATPase component</fullName>
    </submittedName>
</protein>
<dbReference type="AlphaFoldDB" id="A0A1W2CYU6"/>
<dbReference type="InterPro" id="IPR003593">
    <property type="entry name" value="AAA+_ATPase"/>
</dbReference>
<dbReference type="CDD" id="cd03230">
    <property type="entry name" value="ABC_DR_subfamily_A"/>
    <property type="match status" value="1"/>
</dbReference>
<accession>A0A1W2CYU6</accession>
<dbReference type="SUPFAM" id="SSF52540">
    <property type="entry name" value="P-loop containing nucleoside triphosphate hydrolases"/>
    <property type="match status" value="1"/>
</dbReference>
<dbReference type="Pfam" id="PF00005">
    <property type="entry name" value="ABC_tran"/>
    <property type="match status" value="1"/>
</dbReference>
<dbReference type="PANTHER" id="PTHR43038:SF7">
    <property type="entry name" value="ABC TRANSPORT SYSTEM ATP-BINDING PROTEIN"/>
    <property type="match status" value="1"/>
</dbReference>